<dbReference type="EnsemblMetazoa" id="Aqu2.1.44322_001">
    <property type="protein sequence ID" value="Aqu2.1.44322_001"/>
    <property type="gene ID" value="Aqu2.1.44322"/>
</dbReference>
<dbReference type="KEGG" id="aqu:100639261"/>
<evidence type="ECO:0000256" key="5">
    <source>
        <dbReference type="ARBA" id="ARBA00039784"/>
    </source>
</evidence>
<dbReference type="PANTHER" id="PTHR10792">
    <property type="entry name" value="60S RIBOSOMAL PROTEIN L24"/>
    <property type="match status" value="1"/>
</dbReference>
<dbReference type="InterPro" id="IPR023442">
    <property type="entry name" value="Ribosomal_eL24_CS"/>
</dbReference>
<dbReference type="OrthoDB" id="10262490at2759"/>
<reference evidence="8" key="2">
    <citation type="submission" date="2017-05" db="UniProtKB">
        <authorList>
            <consortium name="EnsemblMetazoa"/>
        </authorList>
    </citation>
    <scope>IDENTIFICATION</scope>
</reference>
<dbReference type="InterPro" id="IPR056366">
    <property type="entry name" value="Ribosomal_eL24"/>
</dbReference>
<dbReference type="OMA" id="IWPSCKE"/>
<dbReference type="STRING" id="400682.A0A1X7VVF7"/>
<dbReference type="SMART" id="SM00746">
    <property type="entry name" value="TRASH"/>
    <property type="match status" value="1"/>
</dbReference>
<evidence type="ECO:0000256" key="6">
    <source>
        <dbReference type="SAM" id="MobiDB-lite"/>
    </source>
</evidence>
<keyword evidence="9" id="KW-1185">Reference proteome</keyword>
<proteinExistence type="inferred from homology"/>
<sequence>MRLEKCYFCSSTIYPGHGIMFVRNDCKQFRFCRSKCHKAFKRKRNPRKVRWTKAFRKANGKEMTMDASLEFERKRNIPTKYSREVWDKTVEAIKKVEKVKVKRQNQFIKNRLKAGLKLQNEANKKEVEKGIYLLEQPSITADKIIAAQKERQVSKREEKDVEQMEAEQV</sequence>
<dbReference type="AlphaFoldDB" id="A0A1X7VVF7"/>
<dbReference type="GO" id="GO:0005730">
    <property type="term" value="C:nucleolus"/>
    <property type="evidence" value="ECO:0007669"/>
    <property type="project" value="TreeGrafter"/>
</dbReference>
<dbReference type="InterPro" id="IPR000988">
    <property type="entry name" value="Ribosomal_eL24-rel_N"/>
</dbReference>
<dbReference type="PANTHER" id="PTHR10792:SF8">
    <property type="entry name" value="RIBOSOME BIOGENESIS PROTEIN RLP24-RELATED"/>
    <property type="match status" value="1"/>
</dbReference>
<evidence type="ECO:0000313" key="8">
    <source>
        <dbReference type="EnsemblMetazoa" id="Aqu2.1.44322_001"/>
    </source>
</evidence>
<dbReference type="Pfam" id="PF01246">
    <property type="entry name" value="Ribosomal_L24e"/>
    <property type="match status" value="1"/>
</dbReference>
<feature type="region of interest" description="Disordered" evidence="6">
    <location>
        <begin position="148"/>
        <end position="169"/>
    </location>
</feature>
<accession>A0A1X7VVF7</accession>
<organism evidence="8">
    <name type="scientific">Amphimedon queenslandica</name>
    <name type="common">Sponge</name>
    <dbReference type="NCBI Taxonomy" id="400682"/>
    <lineage>
        <taxon>Eukaryota</taxon>
        <taxon>Metazoa</taxon>
        <taxon>Porifera</taxon>
        <taxon>Demospongiae</taxon>
        <taxon>Heteroscleromorpha</taxon>
        <taxon>Haplosclerida</taxon>
        <taxon>Niphatidae</taxon>
        <taxon>Amphimedon</taxon>
    </lineage>
</organism>
<keyword evidence="4" id="KW-0539">Nucleus</keyword>
<comment type="subcellular location">
    <subcellularLocation>
        <location evidence="1">Nucleus</location>
    </subcellularLocation>
</comment>
<dbReference type="FunFam" id="2.30.170.20:FF:000001">
    <property type="entry name" value="probable ribosome biogenesis protein RLP24"/>
    <property type="match status" value="1"/>
</dbReference>
<dbReference type="PROSITE" id="PS01073">
    <property type="entry name" value="RIBOSOMAL_L24E"/>
    <property type="match status" value="1"/>
</dbReference>
<evidence type="ECO:0000256" key="2">
    <source>
        <dbReference type="ARBA" id="ARBA00005647"/>
    </source>
</evidence>
<dbReference type="InterPro" id="IPR038630">
    <property type="entry name" value="L24e/L24_sf"/>
</dbReference>
<evidence type="ECO:0000259" key="7">
    <source>
        <dbReference type="SMART" id="SM00746"/>
    </source>
</evidence>
<dbReference type="EnsemblMetazoa" id="XM_003382353.3">
    <property type="protein sequence ID" value="XP_003382401.1"/>
    <property type="gene ID" value="LOC100639261"/>
</dbReference>
<name>A0A1X7VVF7_AMPQE</name>
<protein>
    <recommendedName>
        <fullName evidence="5">Probable ribosome biogenesis protein RLP24</fullName>
    </recommendedName>
</protein>
<dbReference type="SUPFAM" id="SSF57716">
    <property type="entry name" value="Glucocorticoid receptor-like (DNA-binding domain)"/>
    <property type="match status" value="1"/>
</dbReference>
<dbReference type="CDD" id="cd00472">
    <property type="entry name" value="Ribosomal_L24e_L24"/>
    <property type="match status" value="1"/>
</dbReference>
<dbReference type="eggNOG" id="KOG1723">
    <property type="taxonomic scope" value="Eukaryota"/>
</dbReference>
<evidence type="ECO:0000256" key="4">
    <source>
        <dbReference type="ARBA" id="ARBA00023242"/>
    </source>
</evidence>
<dbReference type="InterPro" id="IPR011017">
    <property type="entry name" value="TRASH_dom"/>
</dbReference>
<gene>
    <name evidence="8" type="primary">100639261</name>
</gene>
<dbReference type="Gene3D" id="2.30.170.20">
    <property type="entry name" value="Ribosomal protein L24e"/>
    <property type="match status" value="1"/>
</dbReference>
<keyword evidence="3" id="KW-0690">Ribosome biogenesis</keyword>
<reference evidence="9" key="1">
    <citation type="journal article" date="2010" name="Nature">
        <title>The Amphimedon queenslandica genome and the evolution of animal complexity.</title>
        <authorList>
            <person name="Srivastava M."/>
            <person name="Simakov O."/>
            <person name="Chapman J."/>
            <person name="Fahey B."/>
            <person name="Gauthier M.E."/>
            <person name="Mitros T."/>
            <person name="Richards G.S."/>
            <person name="Conaco C."/>
            <person name="Dacre M."/>
            <person name="Hellsten U."/>
            <person name="Larroux C."/>
            <person name="Putnam N.H."/>
            <person name="Stanke M."/>
            <person name="Adamska M."/>
            <person name="Darling A."/>
            <person name="Degnan S.M."/>
            <person name="Oakley T.H."/>
            <person name="Plachetzki D.C."/>
            <person name="Zhai Y."/>
            <person name="Adamski M."/>
            <person name="Calcino A."/>
            <person name="Cummins S.F."/>
            <person name="Goodstein D.M."/>
            <person name="Harris C."/>
            <person name="Jackson D.J."/>
            <person name="Leys S.P."/>
            <person name="Shu S."/>
            <person name="Woodcroft B.J."/>
            <person name="Vervoort M."/>
            <person name="Kosik K.S."/>
            <person name="Manning G."/>
            <person name="Degnan B.M."/>
            <person name="Rokhsar D.S."/>
        </authorList>
    </citation>
    <scope>NUCLEOTIDE SEQUENCE [LARGE SCALE GENOMIC DNA]</scope>
</reference>
<evidence type="ECO:0000256" key="1">
    <source>
        <dbReference type="ARBA" id="ARBA00004123"/>
    </source>
</evidence>
<evidence type="ECO:0000256" key="3">
    <source>
        <dbReference type="ARBA" id="ARBA00022517"/>
    </source>
</evidence>
<dbReference type="GO" id="GO:0003735">
    <property type="term" value="F:structural constituent of ribosome"/>
    <property type="evidence" value="ECO:0007669"/>
    <property type="project" value="InterPro"/>
</dbReference>
<comment type="similarity">
    <text evidence="2">Belongs to the eukaryotic ribosomal protein eL24 family.</text>
</comment>
<feature type="compositionally biased region" description="Basic and acidic residues" evidence="6">
    <location>
        <begin position="148"/>
        <end position="162"/>
    </location>
</feature>
<evidence type="ECO:0000313" key="9">
    <source>
        <dbReference type="Proteomes" id="UP000007879"/>
    </source>
</evidence>
<dbReference type="InParanoid" id="A0A1X7VVF7"/>
<dbReference type="GO" id="GO:0042273">
    <property type="term" value="P:ribosomal large subunit biogenesis"/>
    <property type="evidence" value="ECO:0007669"/>
    <property type="project" value="TreeGrafter"/>
</dbReference>
<dbReference type="Proteomes" id="UP000007879">
    <property type="component" value="Unassembled WGS sequence"/>
</dbReference>
<feature type="domain" description="TRASH" evidence="7">
    <location>
        <begin position="6"/>
        <end position="44"/>
    </location>
</feature>